<feature type="domain" description="Cupin type-2" evidence="2">
    <location>
        <begin position="145"/>
        <end position="213"/>
    </location>
</feature>
<evidence type="ECO:0000256" key="1">
    <source>
        <dbReference type="SAM" id="MobiDB-lite"/>
    </source>
</evidence>
<dbReference type="InterPro" id="IPR014710">
    <property type="entry name" value="RmlC-like_jellyroll"/>
</dbReference>
<dbReference type="Pfam" id="PF07883">
    <property type="entry name" value="Cupin_2"/>
    <property type="match status" value="1"/>
</dbReference>
<dbReference type="Gene3D" id="2.60.120.10">
    <property type="entry name" value="Jelly Rolls"/>
    <property type="match status" value="1"/>
</dbReference>
<accession>A0A8K0KSP2</accession>
<dbReference type="EMBL" id="JAESVG020000010">
    <property type="protein sequence ID" value="KAG8623119.1"/>
    <property type="molecule type" value="Genomic_DNA"/>
</dbReference>
<dbReference type="AlphaFoldDB" id="A0A8K0KSP2"/>
<feature type="compositionally biased region" description="Low complexity" evidence="1">
    <location>
        <begin position="18"/>
        <end position="27"/>
    </location>
</feature>
<sequence>MCSYSIYTTSPPNPLLCSQSPSLTQQPIPSPPSPPACSNPRPNIHTTNSSPVPPPTVSQKYTNPFPAPKRFITTHDPAGKAIIDTSFGEEMPITVIKGGEVDFGLGFTTSSFPVSFADDADLSVYGGHVKTGPGIAVPTGTVMRIVTMAPGHVSPMHRTSSLDYGVVLEGECELVLDSGETRLMKRGDTSVQRGTNHAWRNASDKEWCRMLYVVIGAEAAVVNGKKLEEDTNGAEQGQTGDLQK</sequence>
<feature type="region of interest" description="Disordered" evidence="1">
    <location>
        <begin position="15"/>
        <end position="69"/>
    </location>
</feature>
<dbReference type="InterPro" id="IPR011051">
    <property type="entry name" value="RmlC_Cupin_sf"/>
</dbReference>
<gene>
    <name evidence="3" type="ORF">KVT40_008095</name>
</gene>
<name>A0A8K0KSP2_9PEZI</name>
<dbReference type="OrthoDB" id="5840532at2759"/>
<evidence type="ECO:0000259" key="2">
    <source>
        <dbReference type="Pfam" id="PF07883"/>
    </source>
</evidence>
<feature type="compositionally biased region" description="Low complexity" evidence="1">
    <location>
        <begin position="38"/>
        <end position="50"/>
    </location>
</feature>
<evidence type="ECO:0000313" key="4">
    <source>
        <dbReference type="Proteomes" id="UP000809789"/>
    </source>
</evidence>
<dbReference type="InterPro" id="IPR047142">
    <property type="entry name" value="OryJ/VirC-like"/>
</dbReference>
<keyword evidence="4" id="KW-1185">Reference proteome</keyword>
<dbReference type="SUPFAM" id="SSF51182">
    <property type="entry name" value="RmlC-like cupins"/>
    <property type="match status" value="1"/>
</dbReference>
<evidence type="ECO:0000313" key="3">
    <source>
        <dbReference type="EMBL" id="KAG8623119.1"/>
    </source>
</evidence>
<protein>
    <recommendedName>
        <fullName evidence="2">Cupin type-2 domain-containing protein</fullName>
    </recommendedName>
</protein>
<reference evidence="3" key="1">
    <citation type="submission" date="2021-07" db="EMBL/GenBank/DDBJ databases">
        <title>Elsinoe batatas strain:CRI-CJ2 Genome sequencing and assembly.</title>
        <authorList>
            <person name="Huang L."/>
        </authorList>
    </citation>
    <scope>NUCLEOTIDE SEQUENCE</scope>
    <source>
        <strain evidence="3">CRI-CJ2</strain>
    </source>
</reference>
<dbReference type="InterPro" id="IPR013096">
    <property type="entry name" value="Cupin_2"/>
</dbReference>
<proteinExistence type="predicted"/>
<dbReference type="PANTHER" id="PTHR36156:SF3">
    <property type="entry name" value="CUPIN 2 CONSERVED BARREL DOMAIN-CONTAINING PROTEIN"/>
    <property type="match status" value="1"/>
</dbReference>
<comment type="caution">
    <text evidence="3">The sequence shown here is derived from an EMBL/GenBank/DDBJ whole genome shotgun (WGS) entry which is preliminary data.</text>
</comment>
<organism evidence="3 4">
    <name type="scientific">Elsinoe batatas</name>
    <dbReference type="NCBI Taxonomy" id="2601811"/>
    <lineage>
        <taxon>Eukaryota</taxon>
        <taxon>Fungi</taxon>
        <taxon>Dikarya</taxon>
        <taxon>Ascomycota</taxon>
        <taxon>Pezizomycotina</taxon>
        <taxon>Dothideomycetes</taxon>
        <taxon>Dothideomycetidae</taxon>
        <taxon>Myriangiales</taxon>
        <taxon>Elsinoaceae</taxon>
        <taxon>Elsinoe</taxon>
    </lineage>
</organism>
<feature type="compositionally biased region" description="Pro residues" evidence="1">
    <location>
        <begin position="28"/>
        <end position="37"/>
    </location>
</feature>
<dbReference type="Proteomes" id="UP000809789">
    <property type="component" value="Unassembled WGS sequence"/>
</dbReference>
<dbReference type="PANTHER" id="PTHR36156">
    <property type="entry name" value="SLR2101 PROTEIN"/>
    <property type="match status" value="1"/>
</dbReference>
<dbReference type="CDD" id="cd02231">
    <property type="entry name" value="cupin_BLL6423-like"/>
    <property type="match status" value="1"/>
</dbReference>